<name>A0ABZ2XUG8_9RHOB</name>
<evidence type="ECO:0000313" key="3">
    <source>
        <dbReference type="Proteomes" id="UP001623232"/>
    </source>
</evidence>
<dbReference type="SUPFAM" id="SSF47413">
    <property type="entry name" value="lambda repressor-like DNA-binding domains"/>
    <property type="match status" value="1"/>
</dbReference>
<organism evidence="2 3">
    <name type="scientific">Aliisedimentitalea scapharcae</name>
    <dbReference type="NCBI Taxonomy" id="1524259"/>
    <lineage>
        <taxon>Bacteria</taxon>
        <taxon>Pseudomonadati</taxon>
        <taxon>Pseudomonadota</taxon>
        <taxon>Alphaproteobacteria</taxon>
        <taxon>Rhodobacterales</taxon>
        <taxon>Roseobacteraceae</taxon>
        <taxon>Aliisedimentitalea</taxon>
    </lineage>
</organism>
<dbReference type="PANTHER" id="PTHR36924:SF1">
    <property type="entry name" value="ANTITOXIN HIGA-1"/>
    <property type="match status" value="1"/>
</dbReference>
<gene>
    <name evidence="2" type="ORF">QEZ52_00265</name>
</gene>
<dbReference type="InterPro" id="IPR010982">
    <property type="entry name" value="Lambda_DNA-bd_dom_sf"/>
</dbReference>
<dbReference type="Proteomes" id="UP001623232">
    <property type="component" value="Chromosome"/>
</dbReference>
<keyword evidence="3" id="KW-1185">Reference proteome</keyword>
<dbReference type="RefSeq" id="WP_406646850.1">
    <property type="nucleotide sequence ID" value="NZ_CP123584.1"/>
</dbReference>
<reference evidence="2 3" key="1">
    <citation type="submission" date="2023-04" db="EMBL/GenBank/DDBJ databases">
        <title>Complete genome sequence of Alisedimentitalea scapharcae.</title>
        <authorList>
            <person name="Rong J.-C."/>
            <person name="Yi M.-L."/>
            <person name="Zhao Q."/>
        </authorList>
    </citation>
    <scope>NUCLEOTIDE SEQUENCE [LARGE SCALE GENOMIC DNA]</scope>
    <source>
        <strain evidence="2 3">KCTC 42119</strain>
    </source>
</reference>
<dbReference type="EMBL" id="CP123584">
    <property type="protein sequence ID" value="WZK89017.1"/>
    <property type="molecule type" value="Genomic_DNA"/>
</dbReference>
<dbReference type="CDD" id="cd00093">
    <property type="entry name" value="HTH_XRE"/>
    <property type="match status" value="1"/>
</dbReference>
<dbReference type="Gene3D" id="1.10.260.40">
    <property type="entry name" value="lambda repressor-like DNA-binding domains"/>
    <property type="match status" value="1"/>
</dbReference>
<evidence type="ECO:0000256" key="1">
    <source>
        <dbReference type="ARBA" id="ARBA00023125"/>
    </source>
</evidence>
<evidence type="ECO:0000313" key="2">
    <source>
        <dbReference type="EMBL" id="WZK89017.1"/>
    </source>
</evidence>
<accession>A0ABZ2XUG8</accession>
<dbReference type="InterPro" id="IPR013430">
    <property type="entry name" value="Toxin_antidote_HigA"/>
</dbReference>
<proteinExistence type="predicted"/>
<dbReference type="PANTHER" id="PTHR36924">
    <property type="entry name" value="ANTITOXIN HIGA-1"/>
    <property type="match status" value="1"/>
</dbReference>
<dbReference type="NCBIfam" id="TIGR02607">
    <property type="entry name" value="antidote_HigA"/>
    <property type="match status" value="1"/>
</dbReference>
<keyword evidence="1" id="KW-0238">DNA-binding</keyword>
<protein>
    <submittedName>
        <fullName evidence="2">HigA family addiction module antitoxin</fullName>
    </submittedName>
</protein>
<dbReference type="InterPro" id="IPR001387">
    <property type="entry name" value="Cro/C1-type_HTH"/>
</dbReference>
<sequence length="97" mass="10916">MKMMNAAHPGEILQSEFIEPYGLSSGRVAKALSLPRTRIERLVKEETGMTTDTAVRLAKFFRTSPMFWMNLQTQFDLAKTECEIDVSSIPRYEGAAA</sequence>